<dbReference type="Proteomes" id="UP000887229">
    <property type="component" value="Unassembled WGS sequence"/>
</dbReference>
<dbReference type="GeneID" id="70294416"/>
<evidence type="ECO:0000256" key="1">
    <source>
        <dbReference type="ARBA" id="ARBA00004141"/>
    </source>
</evidence>
<evidence type="ECO:0000259" key="6">
    <source>
        <dbReference type="Pfam" id="PF14378"/>
    </source>
</evidence>
<keyword evidence="2 5" id="KW-0812">Transmembrane</keyword>
<dbReference type="CDD" id="cd03386">
    <property type="entry name" value="PAP2_Aur1_like"/>
    <property type="match status" value="1"/>
</dbReference>
<dbReference type="EMBL" id="MU251254">
    <property type="protein sequence ID" value="KAG9254522.1"/>
    <property type="molecule type" value="Genomic_DNA"/>
</dbReference>
<protein>
    <submittedName>
        <fullName evidence="7">PAP2 superfamily-domain-containing protein</fullName>
    </submittedName>
</protein>
<dbReference type="PANTHER" id="PTHR31310">
    <property type="match status" value="1"/>
</dbReference>
<organism evidence="7 8">
    <name type="scientific">Emericellopsis atlantica</name>
    <dbReference type="NCBI Taxonomy" id="2614577"/>
    <lineage>
        <taxon>Eukaryota</taxon>
        <taxon>Fungi</taxon>
        <taxon>Dikarya</taxon>
        <taxon>Ascomycota</taxon>
        <taxon>Pezizomycotina</taxon>
        <taxon>Sordariomycetes</taxon>
        <taxon>Hypocreomycetidae</taxon>
        <taxon>Hypocreales</taxon>
        <taxon>Bionectriaceae</taxon>
        <taxon>Emericellopsis</taxon>
    </lineage>
</organism>
<proteinExistence type="predicted"/>
<dbReference type="OrthoDB" id="2566866at2759"/>
<keyword evidence="8" id="KW-1185">Reference proteome</keyword>
<dbReference type="GO" id="GO:0016020">
    <property type="term" value="C:membrane"/>
    <property type="evidence" value="ECO:0007669"/>
    <property type="project" value="UniProtKB-SubCell"/>
</dbReference>
<evidence type="ECO:0000313" key="7">
    <source>
        <dbReference type="EMBL" id="KAG9254522.1"/>
    </source>
</evidence>
<evidence type="ECO:0000313" key="8">
    <source>
        <dbReference type="Proteomes" id="UP000887229"/>
    </source>
</evidence>
<evidence type="ECO:0000256" key="2">
    <source>
        <dbReference type="ARBA" id="ARBA00022692"/>
    </source>
</evidence>
<dbReference type="InterPro" id="IPR026841">
    <property type="entry name" value="Aur1/Ipt1"/>
</dbReference>
<dbReference type="AlphaFoldDB" id="A0A9P7ZMN4"/>
<name>A0A9P7ZMN4_9HYPO</name>
<feature type="transmembrane region" description="Helical" evidence="5">
    <location>
        <begin position="321"/>
        <end position="339"/>
    </location>
</feature>
<keyword evidence="3 5" id="KW-1133">Transmembrane helix</keyword>
<feature type="transmembrane region" description="Helical" evidence="5">
    <location>
        <begin position="226"/>
        <end position="243"/>
    </location>
</feature>
<reference evidence="7" key="1">
    <citation type="journal article" date="2021" name="IMA Fungus">
        <title>Genomic characterization of three marine fungi, including Emericellopsis atlantica sp. nov. with signatures of a generalist lifestyle and marine biomass degradation.</title>
        <authorList>
            <person name="Hagestad O.C."/>
            <person name="Hou L."/>
            <person name="Andersen J.H."/>
            <person name="Hansen E.H."/>
            <person name="Altermark B."/>
            <person name="Li C."/>
            <person name="Kuhnert E."/>
            <person name="Cox R.J."/>
            <person name="Crous P.W."/>
            <person name="Spatafora J.W."/>
            <person name="Lail K."/>
            <person name="Amirebrahimi M."/>
            <person name="Lipzen A."/>
            <person name="Pangilinan J."/>
            <person name="Andreopoulos W."/>
            <person name="Hayes R.D."/>
            <person name="Ng V."/>
            <person name="Grigoriev I.V."/>
            <person name="Jackson S.A."/>
            <person name="Sutton T.D.S."/>
            <person name="Dobson A.D.W."/>
            <person name="Rama T."/>
        </authorList>
    </citation>
    <scope>NUCLEOTIDE SEQUENCE</scope>
    <source>
        <strain evidence="7">TS7</strain>
    </source>
</reference>
<dbReference type="PANTHER" id="PTHR31310:SF10">
    <property type="entry name" value="INOSITOLPHOSPHOTRANSFERASE AUR1_IPT1 DOMAIN-CONTAINING PROTEIN"/>
    <property type="match status" value="1"/>
</dbReference>
<dbReference type="InterPro" id="IPR052185">
    <property type="entry name" value="IPC_Synthase-Related"/>
</dbReference>
<evidence type="ECO:0000256" key="5">
    <source>
        <dbReference type="SAM" id="Phobius"/>
    </source>
</evidence>
<feature type="transmembrane region" description="Helical" evidence="5">
    <location>
        <begin position="15"/>
        <end position="32"/>
    </location>
</feature>
<comment type="caution">
    <text evidence="7">The sequence shown here is derived from an EMBL/GenBank/DDBJ whole genome shotgun (WGS) entry which is preliminary data.</text>
</comment>
<comment type="subcellular location">
    <subcellularLocation>
        <location evidence="1">Membrane</location>
        <topology evidence="1">Multi-pass membrane protein</topology>
    </subcellularLocation>
</comment>
<accession>A0A9P7ZMN4</accession>
<gene>
    <name evidence="7" type="ORF">F5Z01DRAFT_655489</name>
</gene>
<dbReference type="RefSeq" id="XP_046118446.1">
    <property type="nucleotide sequence ID" value="XM_046263513.1"/>
</dbReference>
<feature type="domain" description="Inositolphosphotransferase Aur1/Ipt1" evidence="6">
    <location>
        <begin position="317"/>
        <end position="360"/>
    </location>
</feature>
<dbReference type="Pfam" id="PF14378">
    <property type="entry name" value="PAP2_3"/>
    <property type="match status" value="2"/>
</dbReference>
<feature type="domain" description="Inositolphosphotransferase Aur1/Ipt1" evidence="6">
    <location>
        <begin position="178"/>
        <end position="298"/>
    </location>
</feature>
<evidence type="ECO:0000256" key="4">
    <source>
        <dbReference type="ARBA" id="ARBA00023136"/>
    </source>
</evidence>
<sequence>MAQPNLGKPQPSSHTWVEPIVVIGIMIASCYINRQRRKPADRGQGLFNRPNLDLEDEPNGSNIYDEQELLFFSVAESSWPTSHGRKSRLCCGFKLDTVNTSQFATHWHSRVLEKFPFLVEMFYWALNFSCYAAAKAVGETFFANGDVWQMAEKHGIAVLWFEQDGPFKFLFPFREVDVQHFFMSEHQGMLTLLNRTYSLVHIPATVGFLGWYYYSAPTHSHFAAVRRMMTLTNILSFVIFTFWPCMPPRLLPKEYGFFDTVRREDAQSVWASGKFFNQLAAFPSLHFGYAFCVGATLIFHSGVFRRQPGPRGKQWSRVRQGVFVFLGVLYPAFVLTIIVATANHYWLDALAAAVVVALAWKCNRVLLGFLPLEDLFLWCIRLKKPFPTTGSRL</sequence>
<evidence type="ECO:0000256" key="3">
    <source>
        <dbReference type="ARBA" id="ARBA00022989"/>
    </source>
</evidence>
<keyword evidence="4 5" id="KW-0472">Membrane</keyword>
<feature type="transmembrane region" description="Helical" evidence="5">
    <location>
        <begin position="280"/>
        <end position="300"/>
    </location>
</feature>